<dbReference type="Proteomes" id="UP000324222">
    <property type="component" value="Unassembled WGS sequence"/>
</dbReference>
<dbReference type="AlphaFoldDB" id="A0A5B7JQK5"/>
<proteinExistence type="predicted"/>
<organism evidence="1 2">
    <name type="scientific">Portunus trituberculatus</name>
    <name type="common">Swimming crab</name>
    <name type="synonym">Neptunus trituberculatus</name>
    <dbReference type="NCBI Taxonomy" id="210409"/>
    <lineage>
        <taxon>Eukaryota</taxon>
        <taxon>Metazoa</taxon>
        <taxon>Ecdysozoa</taxon>
        <taxon>Arthropoda</taxon>
        <taxon>Crustacea</taxon>
        <taxon>Multicrustacea</taxon>
        <taxon>Malacostraca</taxon>
        <taxon>Eumalacostraca</taxon>
        <taxon>Eucarida</taxon>
        <taxon>Decapoda</taxon>
        <taxon>Pleocyemata</taxon>
        <taxon>Brachyura</taxon>
        <taxon>Eubrachyura</taxon>
        <taxon>Portunoidea</taxon>
        <taxon>Portunidae</taxon>
        <taxon>Portuninae</taxon>
        <taxon>Portunus</taxon>
    </lineage>
</organism>
<name>A0A5B7JQK5_PORTR</name>
<comment type="caution">
    <text evidence="1">The sequence shown here is derived from an EMBL/GenBank/DDBJ whole genome shotgun (WGS) entry which is preliminary data.</text>
</comment>
<reference evidence="1 2" key="1">
    <citation type="submission" date="2019-05" db="EMBL/GenBank/DDBJ databases">
        <title>Another draft genome of Portunus trituberculatus and its Hox gene families provides insights of decapod evolution.</title>
        <authorList>
            <person name="Jeong J.-H."/>
            <person name="Song I."/>
            <person name="Kim S."/>
            <person name="Choi T."/>
            <person name="Kim D."/>
            <person name="Ryu S."/>
            <person name="Kim W."/>
        </authorList>
    </citation>
    <scope>NUCLEOTIDE SEQUENCE [LARGE SCALE GENOMIC DNA]</scope>
    <source>
        <tissue evidence="1">Muscle</tissue>
    </source>
</reference>
<gene>
    <name evidence="1" type="ORF">E2C01_093730</name>
</gene>
<accession>A0A5B7JQK5</accession>
<sequence>MHFPSHITIPPPPHYLTTPTPHQFTISPSTTSSLQLTPLPLYYFTSSPTHHHNFSTMTRFHIHSAYYLVIL</sequence>
<evidence type="ECO:0000313" key="2">
    <source>
        <dbReference type="Proteomes" id="UP000324222"/>
    </source>
</evidence>
<dbReference type="EMBL" id="VSRR010113766">
    <property type="protein sequence ID" value="MPC98362.1"/>
    <property type="molecule type" value="Genomic_DNA"/>
</dbReference>
<protein>
    <submittedName>
        <fullName evidence="1">Uncharacterized protein</fullName>
    </submittedName>
</protein>
<keyword evidence="2" id="KW-1185">Reference proteome</keyword>
<evidence type="ECO:0000313" key="1">
    <source>
        <dbReference type="EMBL" id="MPC98362.1"/>
    </source>
</evidence>